<feature type="transmembrane region" description="Helical" evidence="1">
    <location>
        <begin position="6"/>
        <end position="33"/>
    </location>
</feature>
<proteinExistence type="predicted"/>
<protein>
    <submittedName>
        <fullName evidence="3">Helix-turn-helix transcriptional regulator</fullName>
    </submittedName>
</protein>
<name>A0A5A9ZIK4_9RHOB</name>
<evidence type="ECO:0000259" key="2">
    <source>
        <dbReference type="SMART" id="SM00421"/>
    </source>
</evidence>
<dbReference type="SMART" id="SM00421">
    <property type="entry name" value="HTH_LUXR"/>
    <property type="match status" value="1"/>
</dbReference>
<feature type="transmembrane region" description="Helical" evidence="1">
    <location>
        <begin position="45"/>
        <end position="66"/>
    </location>
</feature>
<dbReference type="InterPro" id="IPR000792">
    <property type="entry name" value="Tscrpt_reg_LuxR_C"/>
</dbReference>
<dbReference type="Gene3D" id="1.10.10.10">
    <property type="entry name" value="Winged helix-like DNA-binding domain superfamily/Winged helix DNA-binding domain"/>
    <property type="match status" value="1"/>
</dbReference>
<keyword evidence="4" id="KW-1185">Reference proteome</keyword>
<dbReference type="GO" id="GO:0006355">
    <property type="term" value="P:regulation of DNA-templated transcription"/>
    <property type="evidence" value="ECO:0007669"/>
    <property type="project" value="InterPro"/>
</dbReference>
<keyword evidence="1" id="KW-1133">Transmembrane helix</keyword>
<gene>
    <name evidence="3" type="ORF">FLO80_08415</name>
</gene>
<accession>A0A5A9ZIK4</accession>
<evidence type="ECO:0000313" key="4">
    <source>
        <dbReference type="Proteomes" id="UP000325291"/>
    </source>
</evidence>
<organism evidence="3 4">
    <name type="scientific">Aquicoccus porphyridii</name>
    <dbReference type="NCBI Taxonomy" id="1852029"/>
    <lineage>
        <taxon>Bacteria</taxon>
        <taxon>Pseudomonadati</taxon>
        <taxon>Pseudomonadota</taxon>
        <taxon>Alphaproteobacteria</taxon>
        <taxon>Rhodobacterales</taxon>
        <taxon>Paracoccaceae</taxon>
        <taxon>Aquicoccus</taxon>
    </lineage>
</organism>
<evidence type="ECO:0000256" key="1">
    <source>
        <dbReference type="SAM" id="Phobius"/>
    </source>
</evidence>
<dbReference type="AlphaFoldDB" id="A0A5A9ZIK4"/>
<reference evidence="3 4" key="1">
    <citation type="submission" date="2019-07" db="EMBL/GenBank/DDBJ databases">
        <title>Aquicoccus porphyridii gen. nov., sp. nov., isolated from a small marine red alga, Porphyridium marinum.</title>
        <authorList>
            <person name="Liu L."/>
        </authorList>
    </citation>
    <scope>NUCLEOTIDE SEQUENCE [LARGE SCALE GENOMIC DNA]</scope>
    <source>
        <strain evidence="3 4">L1 8-17</strain>
    </source>
</reference>
<dbReference type="RefSeq" id="WP_111365590.1">
    <property type="nucleotide sequence ID" value="NZ_VINQ01000004.1"/>
</dbReference>
<comment type="caution">
    <text evidence="3">The sequence shown here is derived from an EMBL/GenBank/DDBJ whole genome shotgun (WGS) entry which is preliminary data.</text>
</comment>
<dbReference type="InterPro" id="IPR036388">
    <property type="entry name" value="WH-like_DNA-bd_sf"/>
</dbReference>
<dbReference type="InterPro" id="IPR016032">
    <property type="entry name" value="Sig_transdc_resp-reg_C-effctor"/>
</dbReference>
<dbReference type="GO" id="GO:0003677">
    <property type="term" value="F:DNA binding"/>
    <property type="evidence" value="ECO:0007669"/>
    <property type="project" value="InterPro"/>
</dbReference>
<keyword evidence="1" id="KW-0812">Transmembrane</keyword>
<sequence length="159" mass="17504">MLRHPWLLWALVLVQVGCGAYFLWEILAAVAGLPTIPLRWQTRELVDIGASLGLVLGAVLGTVLAVTASRDIRRAESARRLTAGEFTAVVDDYFRKLGLTPAETEVAWFLLKGMSLTEIAGLRNTREGTVKAQCTAIYRKADVSNKSQFFSLLVEDILL</sequence>
<dbReference type="SUPFAM" id="SSF46894">
    <property type="entry name" value="C-terminal effector domain of the bipartite response regulators"/>
    <property type="match status" value="1"/>
</dbReference>
<evidence type="ECO:0000313" key="3">
    <source>
        <dbReference type="EMBL" id="KAA0916829.1"/>
    </source>
</evidence>
<keyword evidence="1" id="KW-0472">Membrane</keyword>
<feature type="domain" description="HTH luxR-type" evidence="2">
    <location>
        <begin position="96"/>
        <end position="153"/>
    </location>
</feature>
<dbReference type="EMBL" id="VINQ01000004">
    <property type="protein sequence ID" value="KAA0916829.1"/>
    <property type="molecule type" value="Genomic_DNA"/>
</dbReference>
<dbReference type="Proteomes" id="UP000325291">
    <property type="component" value="Unassembled WGS sequence"/>
</dbReference>